<comment type="caution">
    <text evidence="2">The sequence shown here is derived from an EMBL/GenBank/DDBJ whole genome shotgun (WGS) entry which is preliminary data.</text>
</comment>
<evidence type="ECO:0000313" key="2">
    <source>
        <dbReference type="EMBL" id="GAA2073773.1"/>
    </source>
</evidence>
<gene>
    <name evidence="2" type="ORF">GCM10009801_27260</name>
</gene>
<feature type="transmembrane region" description="Helical" evidence="1">
    <location>
        <begin position="114"/>
        <end position="141"/>
    </location>
</feature>
<dbReference type="PANTHER" id="PTHR37305:SF1">
    <property type="entry name" value="MEMBRANE PROTEIN"/>
    <property type="match status" value="1"/>
</dbReference>
<name>A0ABP5HHC1_9ACTN</name>
<dbReference type="EMBL" id="BAAAPE010000007">
    <property type="protein sequence ID" value="GAA2073773.1"/>
    <property type="molecule type" value="Genomic_DNA"/>
</dbReference>
<keyword evidence="1" id="KW-1133">Transmembrane helix</keyword>
<feature type="transmembrane region" description="Helical" evidence="1">
    <location>
        <begin position="72"/>
        <end position="93"/>
    </location>
</feature>
<feature type="transmembrane region" description="Helical" evidence="1">
    <location>
        <begin position="32"/>
        <end position="52"/>
    </location>
</feature>
<feature type="transmembrane region" description="Helical" evidence="1">
    <location>
        <begin position="153"/>
        <end position="179"/>
    </location>
</feature>
<evidence type="ECO:0000313" key="3">
    <source>
        <dbReference type="Proteomes" id="UP001500016"/>
    </source>
</evidence>
<accession>A0ABP5HHC1</accession>
<reference evidence="3" key="1">
    <citation type="journal article" date="2019" name="Int. J. Syst. Evol. Microbiol.">
        <title>The Global Catalogue of Microorganisms (GCM) 10K type strain sequencing project: providing services to taxonomists for standard genome sequencing and annotation.</title>
        <authorList>
            <consortium name="The Broad Institute Genomics Platform"/>
            <consortium name="The Broad Institute Genome Sequencing Center for Infectious Disease"/>
            <person name="Wu L."/>
            <person name="Ma J."/>
        </authorList>
    </citation>
    <scope>NUCLEOTIDE SEQUENCE [LARGE SCALE GENOMIC DNA]</scope>
    <source>
        <strain evidence="3">JCM 15478</strain>
    </source>
</reference>
<dbReference type="Proteomes" id="UP001500016">
    <property type="component" value="Unassembled WGS sequence"/>
</dbReference>
<dbReference type="RefSeq" id="WP_344527582.1">
    <property type="nucleotide sequence ID" value="NZ_BAAAPE010000007.1"/>
</dbReference>
<sequence>MTTYGTHETYGVTFPRVLRAEWSKLWSLRSTWWTLGGTVALVLALAVGAGIATDTTGNGPAGDPMDVSLFGVNFAQLILPALGALITAGEYANRSVRSTMTAVPRRLPVLWAKSAVFGAVVLALLLATAFAAFALAQVFLADTRLATSFGDRGVVRALCGAAVSTALLGVLGLALGALLRSAPAAIGVFVVVLTALPQFASALPYAWVDTAVHHTPLPAGQGLMAVVPQPDLPGPLAGLVTLAVWAAVTLIAAAVLLRRRDV</sequence>
<keyword evidence="3" id="KW-1185">Reference proteome</keyword>
<organism evidence="2 3">
    <name type="scientific">Streptomyces albiaxialis</name>
    <dbReference type="NCBI Taxonomy" id="329523"/>
    <lineage>
        <taxon>Bacteria</taxon>
        <taxon>Bacillati</taxon>
        <taxon>Actinomycetota</taxon>
        <taxon>Actinomycetes</taxon>
        <taxon>Kitasatosporales</taxon>
        <taxon>Streptomycetaceae</taxon>
        <taxon>Streptomyces</taxon>
    </lineage>
</organism>
<keyword evidence="1" id="KW-0812">Transmembrane</keyword>
<protein>
    <submittedName>
        <fullName evidence="2">ABC transporter permease</fullName>
    </submittedName>
</protein>
<evidence type="ECO:0000256" key="1">
    <source>
        <dbReference type="SAM" id="Phobius"/>
    </source>
</evidence>
<keyword evidence="1" id="KW-0472">Membrane</keyword>
<feature type="transmembrane region" description="Helical" evidence="1">
    <location>
        <begin position="186"/>
        <end position="207"/>
    </location>
</feature>
<feature type="transmembrane region" description="Helical" evidence="1">
    <location>
        <begin position="236"/>
        <end position="257"/>
    </location>
</feature>
<proteinExistence type="predicted"/>
<dbReference type="PANTHER" id="PTHR37305">
    <property type="entry name" value="INTEGRAL MEMBRANE PROTEIN-RELATED"/>
    <property type="match status" value="1"/>
</dbReference>